<name>A0A1Q3BXM4_CEPFO</name>
<comment type="caution">
    <text evidence="2">The sequence shown here is derived from an EMBL/GenBank/DDBJ whole genome shotgun (WGS) entry which is preliminary data.</text>
</comment>
<evidence type="ECO:0000313" key="3">
    <source>
        <dbReference type="Proteomes" id="UP000187406"/>
    </source>
</evidence>
<proteinExistence type="predicted"/>
<keyword evidence="1" id="KW-0732">Signal</keyword>
<dbReference type="EMBL" id="BDDD01001034">
    <property type="protein sequence ID" value="GAV72671.1"/>
    <property type="molecule type" value="Genomic_DNA"/>
</dbReference>
<dbReference type="Proteomes" id="UP000187406">
    <property type="component" value="Unassembled WGS sequence"/>
</dbReference>
<sequence>MERMIRKLVVSAVVISMLVAVEGKGAHMAGALDHMAGTGPWAVAPVAGAGAVAPVAGAGAGGVLPDLDKCLGECYPKCKVSQHLWCATLCIGKCKQSKSIPDNLCNCTYSCSRFKCADVGTDKGKVQDCVKSCSRLCNITM</sequence>
<dbReference type="OrthoDB" id="1701709at2759"/>
<feature type="signal peptide" evidence="1">
    <location>
        <begin position="1"/>
        <end position="23"/>
    </location>
</feature>
<gene>
    <name evidence="2" type="ORF">CFOL_v3_16159</name>
</gene>
<organism evidence="2 3">
    <name type="scientific">Cephalotus follicularis</name>
    <name type="common">Albany pitcher plant</name>
    <dbReference type="NCBI Taxonomy" id="3775"/>
    <lineage>
        <taxon>Eukaryota</taxon>
        <taxon>Viridiplantae</taxon>
        <taxon>Streptophyta</taxon>
        <taxon>Embryophyta</taxon>
        <taxon>Tracheophyta</taxon>
        <taxon>Spermatophyta</taxon>
        <taxon>Magnoliopsida</taxon>
        <taxon>eudicotyledons</taxon>
        <taxon>Gunneridae</taxon>
        <taxon>Pentapetalae</taxon>
        <taxon>rosids</taxon>
        <taxon>fabids</taxon>
        <taxon>Oxalidales</taxon>
        <taxon>Cephalotaceae</taxon>
        <taxon>Cephalotus</taxon>
    </lineage>
</organism>
<evidence type="ECO:0000313" key="2">
    <source>
        <dbReference type="EMBL" id="GAV72671.1"/>
    </source>
</evidence>
<protein>
    <submittedName>
        <fullName evidence="2">Uncharacterized protein</fullName>
    </submittedName>
</protein>
<evidence type="ECO:0000256" key="1">
    <source>
        <dbReference type="SAM" id="SignalP"/>
    </source>
</evidence>
<accession>A0A1Q3BXM4</accession>
<keyword evidence="3" id="KW-1185">Reference proteome</keyword>
<feature type="chain" id="PRO_5013156987" evidence="1">
    <location>
        <begin position="24"/>
        <end position="141"/>
    </location>
</feature>
<dbReference type="InParanoid" id="A0A1Q3BXM4"/>
<reference evidence="3" key="1">
    <citation type="submission" date="2016-04" db="EMBL/GenBank/DDBJ databases">
        <title>Cephalotus genome sequencing.</title>
        <authorList>
            <person name="Fukushima K."/>
            <person name="Hasebe M."/>
            <person name="Fang X."/>
        </authorList>
    </citation>
    <scope>NUCLEOTIDE SEQUENCE [LARGE SCALE GENOMIC DNA]</scope>
    <source>
        <strain evidence="3">cv. St1</strain>
    </source>
</reference>
<dbReference type="AlphaFoldDB" id="A0A1Q3BXM4"/>